<comment type="caution">
    <text evidence="1">The sequence shown here is derived from an EMBL/GenBank/DDBJ whole genome shotgun (WGS) entry which is preliminary data.</text>
</comment>
<evidence type="ECO:0000313" key="1">
    <source>
        <dbReference type="EMBL" id="KAH3861781.1"/>
    </source>
</evidence>
<reference evidence="1" key="1">
    <citation type="journal article" date="2019" name="bioRxiv">
        <title>The Genome of the Zebra Mussel, Dreissena polymorpha: A Resource for Invasive Species Research.</title>
        <authorList>
            <person name="McCartney M.A."/>
            <person name="Auch B."/>
            <person name="Kono T."/>
            <person name="Mallez S."/>
            <person name="Zhang Y."/>
            <person name="Obille A."/>
            <person name="Becker A."/>
            <person name="Abrahante J.E."/>
            <person name="Garbe J."/>
            <person name="Badalamenti J.P."/>
            <person name="Herman A."/>
            <person name="Mangelson H."/>
            <person name="Liachko I."/>
            <person name="Sullivan S."/>
            <person name="Sone E.D."/>
            <person name="Koren S."/>
            <person name="Silverstein K.A.T."/>
            <person name="Beckman K.B."/>
            <person name="Gohl D.M."/>
        </authorList>
    </citation>
    <scope>NUCLEOTIDE SEQUENCE</scope>
    <source>
        <strain evidence="1">Duluth1</strain>
        <tissue evidence="1">Whole animal</tissue>
    </source>
</reference>
<accession>A0A9D4RB10</accession>
<dbReference type="EMBL" id="JAIWYP010000002">
    <property type="protein sequence ID" value="KAH3861781.1"/>
    <property type="molecule type" value="Genomic_DNA"/>
</dbReference>
<gene>
    <name evidence="1" type="ORF">DPMN_024731</name>
</gene>
<organism evidence="1 2">
    <name type="scientific">Dreissena polymorpha</name>
    <name type="common">Zebra mussel</name>
    <name type="synonym">Mytilus polymorpha</name>
    <dbReference type="NCBI Taxonomy" id="45954"/>
    <lineage>
        <taxon>Eukaryota</taxon>
        <taxon>Metazoa</taxon>
        <taxon>Spiralia</taxon>
        <taxon>Lophotrochozoa</taxon>
        <taxon>Mollusca</taxon>
        <taxon>Bivalvia</taxon>
        <taxon>Autobranchia</taxon>
        <taxon>Heteroconchia</taxon>
        <taxon>Euheterodonta</taxon>
        <taxon>Imparidentia</taxon>
        <taxon>Neoheterodontei</taxon>
        <taxon>Myida</taxon>
        <taxon>Dreissenoidea</taxon>
        <taxon>Dreissenidae</taxon>
        <taxon>Dreissena</taxon>
    </lineage>
</organism>
<dbReference type="AlphaFoldDB" id="A0A9D4RB10"/>
<proteinExistence type="predicted"/>
<sequence length="50" mass="5749">MDGRLRDHLWRPGSVLTVYPPSITPWAMGAEAHQLLASCLHMLYRPINEF</sequence>
<dbReference type="Proteomes" id="UP000828390">
    <property type="component" value="Unassembled WGS sequence"/>
</dbReference>
<reference evidence="1" key="2">
    <citation type="submission" date="2020-11" db="EMBL/GenBank/DDBJ databases">
        <authorList>
            <person name="McCartney M.A."/>
            <person name="Auch B."/>
            <person name="Kono T."/>
            <person name="Mallez S."/>
            <person name="Becker A."/>
            <person name="Gohl D.M."/>
            <person name="Silverstein K.A.T."/>
            <person name="Koren S."/>
            <person name="Bechman K.B."/>
            <person name="Herman A."/>
            <person name="Abrahante J.E."/>
            <person name="Garbe J."/>
        </authorList>
    </citation>
    <scope>NUCLEOTIDE SEQUENCE</scope>
    <source>
        <strain evidence="1">Duluth1</strain>
        <tissue evidence="1">Whole animal</tissue>
    </source>
</reference>
<name>A0A9D4RB10_DREPO</name>
<protein>
    <submittedName>
        <fullName evidence="1">Uncharacterized protein</fullName>
    </submittedName>
</protein>
<evidence type="ECO:0000313" key="2">
    <source>
        <dbReference type="Proteomes" id="UP000828390"/>
    </source>
</evidence>
<keyword evidence="2" id="KW-1185">Reference proteome</keyword>